<dbReference type="AlphaFoldDB" id="A0A5M3WID5"/>
<dbReference type="Proteomes" id="UP000334990">
    <property type="component" value="Unassembled WGS sequence"/>
</dbReference>
<sequence>MFPRFLYRADPQVGAGMRTTGRLRRACGRAVVDGGRTVMQAARDHRPSWPVAMREMRAYAAQVVPETIGATDP</sequence>
<name>A0A5M3WID5_9ACTN</name>
<proteinExistence type="predicted"/>
<dbReference type="EMBL" id="BLAD01000130">
    <property type="protein sequence ID" value="GES06118.1"/>
    <property type="molecule type" value="Genomic_DNA"/>
</dbReference>
<protein>
    <submittedName>
        <fullName evidence="1">Uncharacterized protein</fullName>
    </submittedName>
</protein>
<gene>
    <name evidence="1" type="ORF">Acor_81870</name>
</gene>
<evidence type="ECO:0000313" key="2">
    <source>
        <dbReference type="Proteomes" id="UP000334990"/>
    </source>
</evidence>
<organism evidence="1 2">
    <name type="scientific">Acrocarpospora corrugata</name>
    <dbReference type="NCBI Taxonomy" id="35763"/>
    <lineage>
        <taxon>Bacteria</taxon>
        <taxon>Bacillati</taxon>
        <taxon>Actinomycetota</taxon>
        <taxon>Actinomycetes</taxon>
        <taxon>Streptosporangiales</taxon>
        <taxon>Streptosporangiaceae</taxon>
        <taxon>Acrocarpospora</taxon>
    </lineage>
</organism>
<reference evidence="1 2" key="1">
    <citation type="submission" date="2019-10" db="EMBL/GenBank/DDBJ databases">
        <title>Whole genome shotgun sequence of Acrocarpospora corrugata NBRC 13972.</title>
        <authorList>
            <person name="Ichikawa N."/>
            <person name="Kimura A."/>
            <person name="Kitahashi Y."/>
            <person name="Komaki H."/>
            <person name="Oguchi A."/>
        </authorList>
    </citation>
    <scope>NUCLEOTIDE SEQUENCE [LARGE SCALE GENOMIC DNA]</scope>
    <source>
        <strain evidence="1 2">NBRC 13972</strain>
    </source>
</reference>
<keyword evidence="2" id="KW-1185">Reference proteome</keyword>
<comment type="caution">
    <text evidence="1">The sequence shown here is derived from an EMBL/GenBank/DDBJ whole genome shotgun (WGS) entry which is preliminary data.</text>
</comment>
<accession>A0A5M3WID5</accession>
<evidence type="ECO:0000313" key="1">
    <source>
        <dbReference type="EMBL" id="GES06118.1"/>
    </source>
</evidence>